<gene>
    <name evidence="2" type="ORF">SAMN02745753_02525</name>
</gene>
<evidence type="ECO:0000313" key="3">
    <source>
        <dbReference type="Proteomes" id="UP000184517"/>
    </source>
</evidence>
<dbReference type="RefSeq" id="WP_175550775.1">
    <property type="nucleotide sequence ID" value="NZ_FQVF01000010.1"/>
</dbReference>
<keyword evidence="3" id="KW-1185">Reference proteome</keyword>
<protein>
    <submittedName>
        <fullName evidence="2">Uncharacterized protein</fullName>
    </submittedName>
</protein>
<organism evidence="2 3">
    <name type="scientific">Marinomonas polaris DSM 16579</name>
    <dbReference type="NCBI Taxonomy" id="1122206"/>
    <lineage>
        <taxon>Bacteria</taxon>
        <taxon>Pseudomonadati</taxon>
        <taxon>Pseudomonadota</taxon>
        <taxon>Gammaproteobacteria</taxon>
        <taxon>Oceanospirillales</taxon>
        <taxon>Oceanospirillaceae</taxon>
        <taxon>Marinomonas</taxon>
    </lineage>
</organism>
<proteinExistence type="predicted"/>
<reference evidence="3" key="1">
    <citation type="submission" date="2016-11" db="EMBL/GenBank/DDBJ databases">
        <authorList>
            <person name="Varghese N."/>
            <person name="Submissions S."/>
        </authorList>
    </citation>
    <scope>NUCLEOTIDE SEQUENCE [LARGE SCALE GENOMIC DNA]</scope>
    <source>
        <strain evidence="3">DSM 16579</strain>
    </source>
</reference>
<accession>A0A1M5DWB1</accession>
<dbReference type="Proteomes" id="UP000184517">
    <property type="component" value="Unassembled WGS sequence"/>
</dbReference>
<dbReference type="AlphaFoldDB" id="A0A1M5DWB1"/>
<evidence type="ECO:0000313" key="2">
    <source>
        <dbReference type="EMBL" id="SHF71283.1"/>
    </source>
</evidence>
<name>A0A1M5DWB1_9GAMM</name>
<sequence length="45" mass="5251">MDKDRKTNNDQQNIDETKLQTLRSLIQEGIDSGEAEYSYEDSIEE</sequence>
<feature type="region of interest" description="Disordered" evidence="1">
    <location>
        <begin position="1"/>
        <end position="20"/>
    </location>
</feature>
<dbReference type="EMBL" id="FQVF01000010">
    <property type="protein sequence ID" value="SHF71283.1"/>
    <property type="molecule type" value="Genomic_DNA"/>
</dbReference>
<feature type="compositionally biased region" description="Polar residues" evidence="1">
    <location>
        <begin position="9"/>
        <end position="20"/>
    </location>
</feature>
<evidence type="ECO:0000256" key="1">
    <source>
        <dbReference type="SAM" id="MobiDB-lite"/>
    </source>
</evidence>